<proteinExistence type="predicted"/>
<comment type="caution">
    <text evidence="1">The sequence shown here is derived from an EMBL/GenBank/DDBJ whole genome shotgun (WGS) entry which is preliminary data.</text>
</comment>
<dbReference type="AlphaFoldDB" id="A0A0G0K265"/>
<dbReference type="Proteomes" id="UP000034181">
    <property type="component" value="Unassembled WGS sequence"/>
</dbReference>
<accession>A0A0G0K265</accession>
<organism evidence="1 2">
    <name type="scientific">Candidatus Woesebacteria bacterium GW2011_GWB1_38_5b</name>
    <dbReference type="NCBI Taxonomy" id="1618569"/>
    <lineage>
        <taxon>Bacteria</taxon>
        <taxon>Candidatus Woeseibacteriota</taxon>
    </lineage>
</organism>
<reference evidence="1 2" key="1">
    <citation type="journal article" date="2015" name="Nature">
        <title>rRNA introns, odd ribosomes, and small enigmatic genomes across a large radiation of phyla.</title>
        <authorList>
            <person name="Brown C.T."/>
            <person name="Hug L.A."/>
            <person name="Thomas B.C."/>
            <person name="Sharon I."/>
            <person name="Castelle C.J."/>
            <person name="Singh A."/>
            <person name="Wilkins M.J."/>
            <person name="Williams K.H."/>
            <person name="Banfield J.F."/>
        </authorList>
    </citation>
    <scope>NUCLEOTIDE SEQUENCE [LARGE SCALE GENOMIC DNA]</scope>
</reference>
<name>A0A0G0K265_9BACT</name>
<evidence type="ECO:0000313" key="2">
    <source>
        <dbReference type="Proteomes" id="UP000034181"/>
    </source>
</evidence>
<evidence type="ECO:0000313" key="1">
    <source>
        <dbReference type="EMBL" id="KKQ73808.1"/>
    </source>
</evidence>
<dbReference type="EMBL" id="LBUZ01000051">
    <property type="protein sequence ID" value="KKQ73808.1"/>
    <property type="molecule type" value="Genomic_DNA"/>
</dbReference>
<sequence length="39" mass="4392">SERIDPETGLIKHIADDRTMFVITPSHIHFPSDLGMEKG</sequence>
<protein>
    <submittedName>
        <fullName evidence="1">Uncharacterized protein</fullName>
    </submittedName>
</protein>
<gene>
    <name evidence="1" type="ORF">US96_C0051G0001</name>
</gene>
<feature type="non-terminal residue" evidence="1">
    <location>
        <position position="1"/>
    </location>
</feature>